<dbReference type="InterPro" id="IPR023211">
    <property type="entry name" value="DNA_pol_palm_dom_sf"/>
</dbReference>
<dbReference type="SUPFAM" id="SSF56672">
    <property type="entry name" value="DNA/RNA polymerases"/>
    <property type="match status" value="1"/>
</dbReference>
<gene>
    <name evidence="1" type="ORF">FDK22_01800</name>
</gene>
<dbReference type="InterPro" id="IPR012337">
    <property type="entry name" value="RNaseH-like_sf"/>
</dbReference>
<accession>A0A5R8Y3U9</accession>
<dbReference type="RefSeq" id="WP_138151163.1">
    <property type="nucleotide sequence ID" value="NZ_VANU01000001.1"/>
</dbReference>
<protein>
    <submittedName>
        <fullName evidence="1">Uncharacterized protein</fullName>
    </submittedName>
</protein>
<evidence type="ECO:0000313" key="2">
    <source>
        <dbReference type="Proteomes" id="UP000308901"/>
    </source>
</evidence>
<proteinExistence type="predicted"/>
<dbReference type="Proteomes" id="UP000308901">
    <property type="component" value="Unassembled WGS sequence"/>
</dbReference>
<dbReference type="GO" id="GO:0003676">
    <property type="term" value="F:nucleic acid binding"/>
    <property type="evidence" value="ECO:0007669"/>
    <property type="project" value="InterPro"/>
</dbReference>
<name>A0A5R8Y3U9_9BACT</name>
<dbReference type="OrthoDB" id="7592424at2"/>
<dbReference type="EMBL" id="VANU01000001">
    <property type="protein sequence ID" value="TLP40775.1"/>
    <property type="molecule type" value="Genomic_DNA"/>
</dbReference>
<dbReference type="AlphaFoldDB" id="A0A5R8Y3U9"/>
<sequence>MTENKYYSYDLETYPNIFTCVIQNIQSEEIRVFEISSRKNDLNKLLQTLLWINKNDKALVGYNNLNFDYPILQFIFNSNFQNLEKEKNAEEKITFEIYNYANKLIKENKNYIEDKKSIILNQVDLMKVHNFDYRATMVSLKMLEINMRMENIEDLPFPPGTKLQNKNFNTLIEYNIHDVKATTKFFIHSKDAINFREKLSLEFNENMMNYSDTKIGKRYFIRKLEDKLGKDICYKDGKPRQTIRNYLDFSQIIFPYIKFQTPQLKALVEYLKKQYTNDMSTVFSNIPKENLGELANYIHINKNGKASSLHVLFDNFRVDIGTGGLHGSLESCFLQSDDEFEIIDVDVASYYPSIVVRNRLYPEHLGDEFADIYDEIRKLRFSYDKSQPQNKMLKLALNSAGYGDTNNKFSPFYDYKMTITITLNGQLMLCLLSEMLKLKIDSILLIQANTDGLTLKVPKKDKELFFSILKEWEDITGMGLEENFYEKIWIRDVNNYIALKKDGGVKKIGAYKDSLEWHQNHSSLVVQKAVEAYLIKNIPIEETILNHNDPFDFMLNYKASRGIKLVLEENSTTKKEYENLQNTIRYYISTNGKALKKTLPPLKNDNEERIIGINVGFLVNICNDRKDFSFKNLNYDWYIKEAYKLISPFKEKAPSNLFDYLD</sequence>
<reference evidence="1 2" key="1">
    <citation type="submission" date="2019-05" db="EMBL/GenBank/DDBJ databases">
        <title>Arcobacter sp. nov., isolated from sea sediment.</title>
        <authorList>
            <person name="Kim W."/>
        </authorList>
    </citation>
    <scope>NUCLEOTIDE SEQUENCE [LARGE SCALE GENOMIC DNA]</scope>
    <source>
        <strain evidence="1 2">CAU 1517</strain>
    </source>
</reference>
<dbReference type="Gene3D" id="3.90.1600.10">
    <property type="entry name" value="Palm domain of DNA polymerase"/>
    <property type="match status" value="1"/>
</dbReference>
<organism evidence="1 2">
    <name type="scientific">Arcobacter arenosus</name>
    <dbReference type="NCBI Taxonomy" id="2576037"/>
    <lineage>
        <taxon>Bacteria</taxon>
        <taxon>Pseudomonadati</taxon>
        <taxon>Campylobacterota</taxon>
        <taxon>Epsilonproteobacteria</taxon>
        <taxon>Campylobacterales</taxon>
        <taxon>Arcobacteraceae</taxon>
        <taxon>Arcobacter</taxon>
    </lineage>
</organism>
<dbReference type="Gene3D" id="3.30.420.10">
    <property type="entry name" value="Ribonuclease H-like superfamily/Ribonuclease H"/>
    <property type="match status" value="1"/>
</dbReference>
<evidence type="ECO:0000313" key="1">
    <source>
        <dbReference type="EMBL" id="TLP40775.1"/>
    </source>
</evidence>
<dbReference type="InterPro" id="IPR043502">
    <property type="entry name" value="DNA/RNA_pol_sf"/>
</dbReference>
<dbReference type="InterPro" id="IPR036397">
    <property type="entry name" value="RNaseH_sf"/>
</dbReference>
<dbReference type="SUPFAM" id="SSF53098">
    <property type="entry name" value="Ribonuclease H-like"/>
    <property type="match status" value="1"/>
</dbReference>
<keyword evidence="2" id="KW-1185">Reference proteome</keyword>
<comment type="caution">
    <text evidence="1">The sequence shown here is derived from an EMBL/GenBank/DDBJ whole genome shotgun (WGS) entry which is preliminary data.</text>
</comment>